<dbReference type="OMA" id="AQEMLMF"/>
<feature type="compositionally biased region" description="Low complexity" evidence="1">
    <location>
        <begin position="163"/>
        <end position="183"/>
    </location>
</feature>
<organism evidence="3 5">
    <name type="scientific">Ooceraea biroi</name>
    <name type="common">Clonal raider ant</name>
    <name type="synonym">Cerapachys biroi</name>
    <dbReference type="NCBI Taxonomy" id="2015173"/>
    <lineage>
        <taxon>Eukaryota</taxon>
        <taxon>Metazoa</taxon>
        <taxon>Ecdysozoa</taxon>
        <taxon>Arthropoda</taxon>
        <taxon>Hexapoda</taxon>
        <taxon>Insecta</taxon>
        <taxon>Pterygota</taxon>
        <taxon>Neoptera</taxon>
        <taxon>Endopterygota</taxon>
        <taxon>Hymenoptera</taxon>
        <taxon>Apocrita</taxon>
        <taxon>Aculeata</taxon>
        <taxon>Formicoidea</taxon>
        <taxon>Formicidae</taxon>
        <taxon>Dorylinae</taxon>
        <taxon>Ooceraea</taxon>
    </lineage>
</organism>
<dbReference type="EMBL" id="QOIP01000011">
    <property type="protein sequence ID" value="RLU16792.1"/>
    <property type="molecule type" value="Genomic_DNA"/>
</dbReference>
<dbReference type="EMBL" id="KK107183">
    <property type="protein sequence ID" value="EZA55877.1"/>
    <property type="molecule type" value="Genomic_DNA"/>
</dbReference>
<evidence type="ECO:0000313" key="5">
    <source>
        <dbReference type="Proteomes" id="UP000053097"/>
    </source>
</evidence>
<sequence length="369" mass="42340">MTYNWAWLLLFSLVSIGTCLPIEDVKKVDQVMKPKSKRAQEMLMFGNQQNRRANAASESFTSNAEKRTLASSGLGSLKAALAEETNSKPTQPKSSSSNAMYEQETYAPYDASYDYGKVLVNEVEEDGPRVWDVPPYSRYYTSEDRRKRSEKSTATARPATTLQPPASSYQTPTPTQQPVQAQVKRSIPFYQEPRYKRELPLDIDPEDVLAILSLWENERRNGNWRKYANEEYENIMDDNGLLADEEDPRNALPWLDTPVYPSRHYAADTLSPSDIGIVRTHPPSYYEQLGNQLDQQYGGTTQYGNPQYGSSQYGNSQYGFVYPQRAYYPQEKRFMVSKKRSQSYDPYSAAQLQLSSQPRSYQYPHRVVY</sequence>
<dbReference type="OrthoDB" id="8188268at2759"/>
<feature type="compositionally biased region" description="Basic and acidic residues" evidence="1">
    <location>
        <begin position="142"/>
        <end position="151"/>
    </location>
</feature>
<dbReference type="AlphaFoldDB" id="A0A026WIK5"/>
<keyword evidence="2" id="KW-0732">Signal</keyword>
<protein>
    <submittedName>
        <fullName evidence="3">Prohormone-2</fullName>
    </submittedName>
</protein>
<feature type="region of interest" description="Disordered" evidence="1">
    <location>
        <begin position="142"/>
        <end position="184"/>
    </location>
</feature>
<feature type="chain" id="PRO_5035983087" evidence="2">
    <location>
        <begin position="20"/>
        <end position="369"/>
    </location>
</feature>
<gene>
    <name evidence="4" type="ORF">DMN91_010860</name>
    <name evidence="3" type="ORF">X777_04096</name>
</gene>
<evidence type="ECO:0000313" key="6">
    <source>
        <dbReference type="Proteomes" id="UP000279307"/>
    </source>
</evidence>
<evidence type="ECO:0000256" key="2">
    <source>
        <dbReference type="SAM" id="SignalP"/>
    </source>
</evidence>
<dbReference type="Proteomes" id="UP000279307">
    <property type="component" value="Chromosome 11"/>
</dbReference>
<proteinExistence type="predicted"/>
<keyword evidence="5" id="KW-1185">Reference proteome</keyword>
<feature type="region of interest" description="Disordered" evidence="1">
    <location>
        <begin position="82"/>
        <end position="101"/>
    </location>
</feature>
<dbReference type="Proteomes" id="UP000053097">
    <property type="component" value="Unassembled WGS sequence"/>
</dbReference>
<accession>A0A026WIK5</accession>
<evidence type="ECO:0000313" key="3">
    <source>
        <dbReference type="EMBL" id="EZA55877.1"/>
    </source>
</evidence>
<feature type="compositionally biased region" description="Polar residues" evidence="1">
    <location>
        <begin position="152"/>
        <end position="162"/>
    </location>
</feature>
<reference evidence="4" key="3">
    <citation type="submission" date="2018-07" db="EMBL/GenBank/DDBJ databases">
        <authorList>
            <person name="Mckenzie S.K."/>
            <person name="Kronauer D.J.C."/>
        </authorList>
    </citation>
    <scope>NUCLEOTIDE SEQUENCE</scope>
    <source>
        <strain evidence="4">Clonal line C1</strain>
    </source>
</reference>
<evidence type="ECO:0000313" key="4">
    <source>
        <dbReference type="EMBL" id="RLU16792.1"/>
    </source>
</evidence>
<name>A0A026WIK5_OOCBI</name>
<feature type="signal peptide" evidence="2">
    <location>
        <begin position="1"/>
        <end position="19"/>
    </location>
</feature>
<evidence type="ECO:0000256" key="1">
    <source>
        <dbReference type="SAM" id="MobiDB-lite"/>
    </source>
</evidence>
<reference evidence="4 6" key="2">
    <citation type="journal article" date="2018" name="Genome Res.">
        <title>The genomic architecture and molecular evolution of ant odorant receptors.</title>
        <authorList>
            <person name="McKenzie S.K."/>
            <person name="Kronauer D.J.C."/>
        </authorList>
    </citation>
    <scope>NUCLEOTIDE SEQUENCE [LARGE SCALE GENOMIC DNA]</scope>
    <source>
        <strain evidence="4">Clonal line C1</strain>
    </source>
</reference>
<reference evidence="3 5" key="1">
    <citation type="journal article" date="2014" name="Curr. Biol.">
        <title>The genome of the clonal raider ant Cerapachys biroi.</title>
        <authorList>
            <person name="Oxley P.R."/>
            <person name="Ji L."/>
            <person name="Fetter-Pruneda I."/>
            <person name="McKenzie S.K."/>
            <person name="Li C."/>
            <person name="Hu H."/>
            <person name="Zhang G."/>
            <person name="Kronauer D.J."/>
        </authorList>
    </citation>
    <scope>NUCLEOTIDE SEQUENCE [LARGE SCALE GENOMIC DNA]</scope>
</reference>
<feature type="compositionally biased region" description="Polar residues" evidence="1">
    <location>
        <begin position="87"/>
        <end position="100"/>
    </location>
</feature>